<dbReference type="RefSeq" id="XP_005838238.1">
    <property type="nucleotide sequence ID" value="XM_005838181.1"/>
</dbReference>
<evidence type="ECO:0000313" key="5">
    <source>
        <dbReference type="Proteomes" id="UP000011087"/>
    </source>
</evidence>
<proteinExistence type="predicted"/>
<feature type="transmembrane region" description="Helical" evidence="2">
    <location>
        <begin position="42"/>
        <end position="61"/>
    </location>
</feature>
<feature type="compositionally biased region" description="Basic and acidic residues" evidence="1">
    <location>
        <begin position="116"/>
        <end position="132"/>
    </location>
</feature>
<reference evidence="4" key="3">
    <citation type="submission" date="2016-03" db="UniProtKB">
        <authorList>
            <consortium name="EnsemblProtists"/>
        </authorList>
    </citation>
    <scope>IDENTIFICATION</scope>
</reference>
<dbReference type="PaxDb" id="55529-EKX51258"/>
<keyword evidence="2" id="KW-0812">Transmembrane</keyword>
<dbReference type="Proteomes" id="UP000011087">
    <property type="component" value="Unassembled WGS sequence"/>
</dbReference>
<dbReference type="HOGENOM" id="CLU_435102_0_0_1"/>
<feature type="compositionally biased region" description="Basic and acidic residues" evidence="1">
    <location>
        <begin position="200"/>
        <end position="224"/>
    </location>
</feature>
<protein>
    <submittedName>
        <fullName evidence="3 4">Uncharacterized protein</fullName>
    </submittedName>
</protein>
<dbReference type="EnsemblProtists" id="EKX51258">
    <property type="protein sequence ID" value="EKX51258"/>
    <property type="gene ID" value="GUITHDRAFT_103176"/>
</dbReference>
<dbReference type="KEGG" id="gtt:GUITHDRAFT_103176"/>
<feature type="compositionally biased region" description="Basic and acidic residues" evidence="1">
    <location>
        <begin position="511"/>
        <end position="522"/>
    </location>
</feature>
<sequence>MLVIRAVFRKDKSEKKHVDDNLQRKRHSGMLFPLLDVRNRTLFMGFVLVLFMVLFVISYLMPDGEEPRELKPDHEVGISREVALKAKAKGHMSQYKIHKYRPSELYQRPSLPHDLGSYHDRSYPGKSIRAEDPVVQNQLRYNPREEGGHHHSQGHQHGAELPNHHFQYSPSEHSRHHYNHEYRREAEPQDQLKYSPSEDSGNRYSRDHRHQEEPHTSDHAENILHYKPRSSSNSGSSSSSSSSSKSENMNLLNQISDTTGQSQNCKDDTKWADFHGMGCEAYSHHRLWCTFSILYPDHNGVDASTACCACGGGSSSQVENEGQPLIVPPPIDEKTIISSSLQSRHKSMPSGQDDSEEDESTRFVDHVDDDAVPDSDVLEDMADAMFEDMDVAPTDNQVYRLELIHFRLRLLWWTRSHGRSGGLQCIEISQMRTKKMVERSLSYVECCLTSAGLPEHEKFKLMDKDHSSTIDRSELRLDWLRDDIQFLDYAALHDHHRRRKSHKKTSTSAEIARDQNEPKVEDKTLGQTLKDIAWKLFKERAPKPHSLSIKMYQSPSATWSQADRQCKRYRKSLCPTSVLEKLQLCNDKDPHHGNKWVPTNELGMWIDLHTCSLRNIAKDMRLDSLIACC</sequence>
<feature type="compositionally biased region" description="Low complexity" evidence="1">
    <location>
        <begin position="230"/>
        <end position="246"/>
    </location>
</feature>
<keyword evidence="5" id="KW-1185">Reference proteome</keyword>
<feature type="region of interest" description="Disordered" evidence="1">
    <location>
        <begin position="106"/>
        <end position="248"/>
    </location>
</feature>
<keyword evidence="2" id="KW-0472">Membrane</keyword>
<evidence type="ECO:0000313" key="3">
    <source>
        <dbReference type="EMBL" id="EKX51258.1"/>
    </source>
</evidence>
<evidence type="ECO:0000256" key="1">
    <source>
        <dbReference type="SAM" id="MobiDB-lite"/>
    </source>
</evidence>
<reference evidence="3 5" key="1">
    <citation type="journal article" date="2012" name="Nature">
        <title>Algal genomes reveal evolutionary mosaicism and the fate of nucleomorphs.</title>
        <authorList>
            <consortium name="DOE Joint Genome Institute"/>
            <person name="Curtis B.A."/>
            <person name="Tanifuji G."/>
            <person name="Burki F."/>
            <person name="Gruber A."/>
            <person name="Irimia M."/>
            <person name="Maruyama S."/>
            <person name="Arias M.C."/>
            <person name="Ball S.G."/>
            <person name="Gile G.H."/>
            <person name="Hirakawa Y."/>
            <person name="Hopkins J.F."/>
            <person name="Kuo A."/>
            <person name="Rensing S.A."/>
            <person name="Schmutz J."/>
            <person name="Symeonidi A."/>
            <person name="Elias M."/>
            <person name="Eveleigh R.J."/>
            <person name="Herman E.K."/>
            <person name="Klute M.J."/>
            <person name="Nakayama T."/>
            <person name="Obornik M."/>
            <person name="Reyes-Prieto A."/>
            <person name="Armbrust E.V."/>
            <person name="Aves S.J."/>
            <person name="Beiko R.G."/>
            <person name="Coutinho P."/>
            <person name="Dacks J.B."/>
            <person name="Durnford D.G."/>
            <person name="Fast N.M."/>
            <person name="Green B.R."/>
            <person name="Grisdale C.J."/>
            <person name="Hempel F."/>
            <person name="Henrissat B."/>
            <person name="Hoppner M.P."/>
            <person name="Ishida K."/>
            <person name="Kim E."/>
            <person name="Koreny L."/>
            <person name="Kroth P.G."/>
            <person name="Liu Y."/>
            <person name="Malik S.B."/>
            <person name="Maier U.G."/>
            <person name="McRose D."/>
            <person name="Mock T."/>
            <person name="Neilson J.A."/>
            <person name="Onodera N.T."/>
            <person name="Poole A.M."/>
            <person name="Pritham E.J."/>
            <person name="Richards T.A."/>
            <person name="Rocap G."/>
            <person name="Roy S.W."/>
            <person name="Sarai C."/>
            <person name="Schaack S."/>
            <person name="Shirato S."/>
            <person name="Slamovits C.H."/>
            <person name="Spencer D.F."/>
            <person name="Suzuki S."/>
            <person name="Worden A.Z."/>
            <person name="Zauner S."/>
            <person name="Barry K."/>
            <person name="Bell C."/>
            <person name="Bharti A.K."/>
            <person name="Crow J.A."/>
            <person name="Grimwood J."/>
            <person name="Kramer R."/>
            <person name="Lindquist E."/>
            <person name="Lucas S."/>
            <person name="Salamov A."/>
            <person name="McFadden G.I."/>
            <person name="Lane C.E."/>
            <person name="Keeling P.J."/>
            <person name="Gray M.W."/>
            <person name="Grigoriev I.V."/>
            <person name="Archibald J.M."/>
        </authorList>
    </citation>
    <scope>NUCLEOTIDE SEQUENCE</scope>
    <source>
        <strain evidence="3 5">CCMP2712</strain>
    </source>
</reference>
<name>L1JT51_GUITC</name>
<reference evidence="5" key="2">
    <citation type="submission" date="2012-11" db="EMBL/GenBank/DDBJ databases">
        <authorList>
            <person name="Kuo A."/>
            <person name="Curtis B.A."/>
            <person name="Tanifuji G."/>
            <person name="Burki F."/>
            <person name="Gruber A."/>
            <person name="Irimia M."/>
            <person name="Maruyama S."/>
            <person name="Arias M.C."/>
            <person name="Ball S.G."/>
            <person name="Gile G.H."/>
            <person name="Hirakawa Y."/>
            <person name="Hopkins J.F."/>
            <person name="Rensing S.A."/>
            <person name="Schmutz J."/>
            <person name="Symeonidi A."/>
            <person name="Elias M."/>
            <person name="Eveleigh R.J."/>
            <person name="Herman E.K."/>
            <person name="Klute M.J."/>
            <person name="Nakayama T."/>
            <person name="Obornik M."/>
            <person name="Reyes-Prieto A."/>
            <person name="Armbrust E.V."/>
            <person name="Aves S.J."/>
            <person name="Beiko R.G."/>
            <person name="Coutinho P."/>
            <person name="Dacks J.B."/>
            <person name="Durnford D.G."/>
            <person name="Fast N.M."/>
            <person name="Green B.R."/>
            <person name="Grisdale C."/>
            <person name="Hempe F."/>
            <person name="Henrissat B."/>
            <person name="Hoppner M.P."/>
            <person name="Ishida K.-I."/>
            <person name="Kim E."/>
            <person name="Koreny L."/>
            <person name="Kroth P.G."/>
            <person name="Liu Y."/>
            <person name="Malik S.-B."/>
            <person name="Maier U.G."/>
            <person name="McRose D."/>
            <person name="Mock T."/>
            <person name="Neilson J.A."/>
            <person name="Onodera N.T."/>
            <person name="Poole A.M."/>
            <person name="Pritham E.J."/>
            <person name="Richards T.A."/>
            <person name="Rocap G."/>
            <person name="Roy S.W."/>
            <person name="Sarai C."/>
            <person name="Schaack S."/>
            <person name="Shirato S."/>
            <person name="Slamovits C.H."/>
            <person name="Spencer D.F."/>
            <person name="Suzuki S."/>
            <person name="Worden A.Z."/>
            <person name="Zauner S."/>
            <person name="Barry K."/>
            <person name="Bell C."/>
            <person name="Bharti A.K."/>
            <person name="Crow J.A."/>
            <person name="Grimwood J."/>
            <person name="Kramer R."/>
            <person name="Lindquist E."/>
            <person name="Lucas S."/>
            <person name="Salamov A."/>
            <person name="McFadden G.I."/>
            <person name="Lane C.E."/>
            <person name="Keeling P.J."/>
            <person name="Gray M.W."/>
            <person name="Grigoriev I.V."/>
            <person name="Archibald J.M."/>
        </authorList>
    </citation>
    <scope>NUCLEOTIDE SEQUENCE</scope>
    <source>
        <strain evidence="5">CCMP2712</strain>
    </source>
</reference>
<dbReference type="EMBL" id="JH992976">
    <property type="protein sequence ID" value="EKX51258.1"/>
    <property type="molecule type" value="Genomic_DNA"/>
</dbReference>
<keyword evidence="2" id="KW-1133">Transmembrane helix</keyword>
<evidence type="ECO:0000313" key="4">
    <source>
        <dbReference type="EnsemblProtists" id="EKX51258"/>
    </source>
</evidence>
<feature type="region of interest" description="Disordered" evidence="1">
    <location>
        <begin position="340"/>
        <end position="361"/>
    </location>
</feature>
<accession>L1JT51</accession>
<dbReference type="GeneID" id="17307834"/>
<feature type="region of interest" description="Disordered" evidence="1">
    <location>
        <begin position="497"/>
        <end position="522"/>
    </location>
</feature>
<gene>
    <name evidence="3" type="ORF">GUITHDRAFT_103176</name>
</gene>
<organism evidence="3">
    <name type="scientific">Guillardia theta (strain CCMP2712)</name>
    <name type="common">Cryptophyte</name>
    <dbReference type="NCBI Taxonomy" id="905079"/>
    <lineage>
        <taxon>Eukaryota</taxon>
        <taxon>Cryptophyceae</taxon>
        <taxon>Pyrenomonadales</taxon>
        <taxon>Geminigeraceae</taxon>
        <taxon>Guillardia</taxon>
    </lineage>
</organism>
<dbReference type="AlphaFoldDB" id="L1JT51"/>
<evidence type="ECO:0000256" key="2">
    <source>
        <dbReference type="SAM" id="Phobius"/>
    </source>
</evidence>